<dbReference type="OMA" id="MTNGMQV"/>
<evidence type="ECO:0000256" key="1">
    <source>
        <dbReference type="ARBA" id="ARBA00004651"/>
    </source>
</evidence>
<reference evidence="10" key="3">
    <citation type="journal article" date="2013" name="Nucleic Acids Res.">
        <title>The genome of Anopheles darlingi, the main neotropical malaria vector.</title>
        <authorList>
            <person name="Marinotti O."/>
            <person name="Cerqueira G.C."/>
            <person name="de Almeida L.G."/>
            <person name="Ferro M.I."/>
            <person name="Loreto E.L."/>
            <person name="Zaha A."/>
            <person name="Teixeira S.M."/>
            <person name="Wespiser A.R."/>
            <person name="Almeida E Silva A."/>
            <person name="Schlindwein A.D."/>
            <person name="Pacheco A.C."/>
            <person name="Silva A.L."/>
            <person name="Graveley B.R."/>
            <person name="Walenz B.P."/>
            <person name="Lima Bde A."/>
            <person name="Ribeiro C.A."/>
            <person name="Nunes-Silva C.G."/>
            <person name="de Carvalho C.R."/>
            <person name="Soares C.M."/>
            <person name="de Menezes C.B."/>
            <person name="Matiolli C."/>
            <person name="Caffrey D."/>
            <person name="Araujo D.A."/>
            <person name="de Oliveira D.M."/>
            <person name="Golenbock D."/>
            <person name="Grisard E.C."/>
            <person name="Fantinatti-Garboggini F."/>
            <person name="de Carvalho F.M."/>
            <person name="Barcellos F.G."/>
            <person name="Prosdocimi F."/>
            <person name="May G."/>
            <person name="Azevedo Junior G.M."/>
            <person name="Guimaraes G.M."/>
            <person name="Goldman G.H."/>
            <person name="Padilha I.Q."/>
            <person name="Batista Jda S."/>
            <person name="Ferro J.A."/>
            <person name="Ribeiro J.M."/>
            <person name="Fietto J.L."/>
            <person name="Dabbas K.M."/>
            <person name="Cerdeira L."/>
            <person name="Agnez-Lima L.F."/>
            <person name="Brocchi M."/>
            <person name="de Carvalho M.O."/>
            <person name="Teixeira Mde M."/>
            <person name="Diniz Maia Mde M."/>
            <person name="Goldman M.H."/>
            <person name="Cruz Schneider M.P."/>
            <person name="Felipe M.S."/>
            <person name="Hungria M."/>
            <person name="Nicolas M.F."/>
            <person name="Pereira M."/>
            <person name="Montes M.A."/>
            <person name="Cantao M.E."/>
            <person name="Vincentz M."/>
            <person name="Rafael M.S."/>
            <person name="Silverman N."/>
            <person name="Stoco P.H."/>
            <person name="Souza R.C."/>
            <person name="Vicentini R."/>
            <person name="Gazzinelli R.T."/>
            <person name="Neves Rde O."/>
            <person name="Silva R."/>
            <person name="Astolfi-Filho S."/>
            <person name="Maciel T.E."/>
            <person name="Urmenyi T.P."/>
            <person name="Tadei W.P."/>
            <person name="Camargo E.P."/>
            <person name="de Vasconcelos A.T."/>
        </authorList>
    </citation>
    <scope>NUCLEOTIDE SEQUENCE</scope>
</reference>
<dbReference type="EnsemblMetazoa" id="ADAC010564-RA">
    <property type="protein sequence ID" value="ADAC010564-PA"/>
    <property type="gene ID" value="ADAC010564"/>
</dbReference>
<evidence type="ECO:0000256" key="8">
    <source>
        <dbReference type="SAM" id="Phobius"/>
    </source>
</evidence>
<keyword evidence="3" id="KW-1003">Cell membrane</keyword>
<dbReference type="InterPro" id="IPR050549">
    <property type="entry name" value="MFS_Trehalose_Transporter"/>
</dbReference>
<evidence type="ECO:0000313" key="12">
    <source>
        <dbReference type="Proteomes" id="UP000000673"/>
    </source>
</evidence>
<feature type="transmembrane region" description="Helical" evidence="8">
    <location>
        <begin position="261"/>
        <end position="288"/>
    </location>
</feature>
<evidence type="ECO:0000256" key="6">
    <source>
        <dbReference type="ARBA" id="ARBA00022989"/>
    </source>
</evidence>
<dbReference type="AlphaFoldDB" id="W5J2A1"/>
<evidence type="ECO:0000256" key="2">
    <source>
        <dbReference type="ARBA" id="ARBA00022448"/>
    </source>
</evidence>
<gene>
    <name evidence="10" type="ORF">AND_010564</name>
</gene>
<evidence type="ECO:0000256" key="5">
    <source>
        <dbReference type="ARBA" id="ARBA00022692"/>
    </source>
</evidence>
<evidence type="ECO:0000256" key="7">
    <source>
        <dbReference type="ARBA" id="ARBA00023136"/>
    </source>
</evidence>
<dbReference type="InterPro" id="IPR020846">
    <property type="entry name" value="MFS_dom"/>
</dbReference>
<feature type="transmembrane region" description="Helical" evidence="8">
    <location>
        <begin position="12"/>
        <end position="33"/>
    </location>
</feature>
<evidence type="ECO:0000256" key="3">
    <source>
        <dbReference type="ARBA" id="ARBA00022475"/>
    </source>
</evidence>
<keyword evidence="5 8" id="KW-0812">Transmembrane</keyword>
<dbReference type="Pfam" id="PF00083">
    <property type="entry name" value="Sugar_tr"/>
    <property type="match status" value="1"/>
</dbReference>
<evidence type="ECO:0000256" key="4">
    <source>
        <dbReference type="ARBA" id="ARBA00022597"/>
    </source>
</evidence>
<keyword evidence="12" id="KW-1185">Reference proteome</keyword>
<dbReference type="InterPro" id="IPR005829">
    <property type="entry name" value="Sugar_transporter_CS"/>
</dbReference>
<dbReference type="HOGENOM" id="CLU_001265_30_5_1"/>
<feature type="transmembrane region" description="Helical" evidence="8">
    <location>
        <begin position="409"/>
        <end position="429"/>
    </location>
</feature>
<keyword evidence="7 8" id="KW-0472">Membrane</keyword>
<feature type="transmembrane region" description="Helical" evidence="8">
    <location>
        <begin position="336"/>
        <end position="358"/>
    </location>
</feature>
<feature type="domain" description="Major facilitator superfamily (MFS) profile" evidence="9">
    <location>
        <begin position="4"/>
        <end position="464"/>
    </location>
</feature>
<dbReference type="InterPro" id="IPR036259">
    <property type="entry name" value="MFS_trans_sf"/>
</dbReference>
<evidence type="ECO:0000313" key="11">
    <source>
        <dbReference type="EnsemblMetazoa" id="ADAC010564-PA"/>
    </source>
</evidence>
<evidence type="ECO:0000313" key="10">
    <source>
        <dbReference type="EMBL" id="ETN57861.1"/>
    </source>
</evidence>
<proteinExistence type="predicted"/>
<feature type="transmembrane region" description="Helical" evidence="8">
    <location>
        <begin position="370"/>
        <end position="397"/>
    </location>
</feature>
<protein>
    <submittedName>
        <fullName evidence="10">Sugar transporter</fullName>
    </submittedName>
</protein>
<dbReference type="GO" id="GO:0022857">
    <property type="term" value="F:transmembrane transporter activity"/>
    <property type="evidence" value="ECO:0007669"/>
    <property type="project" value="InterPro"/>
</dbReference>
<evidence type="ECO:0000259" key="9">
    <source>
        <dbReference type="PROSITE" id="PS50850"/>
    </source>
</evidence>
<keyword evidence="2" id="KW-0813">Transport</keyword>
<keyword evidence="4 10" id="KW-0762">Sugar transport</keyword>
<dbReference type="SUPFAM" id="SSF103473">
    <property type="entry name" value="MFS general substrate transporter"/>
    <property type="match status" value="1"/>
</dbReference>
<dbReference type="FunFam" id="1.20.1250.20:FF:000218">
    <property type="entry name" value="facilitated trehalose transporter Tret1"/>
    <property type="match status" value="1"/>
</dbReference>
<dbReference type="PROSITE" id="PS00217">
    <property type="entry name" value="SUGAR_TRANSPORT_2"/>
    <property type="match status" value="1"/>
</dbReference>
<dbReference type="GO" id="GO:0005886">
    <property type="term" value="C:plasma membrane"/>
    <property type="evidence" value="ECO:0007669"/>
    <property type="project" value="UniProtKB-SubCell"/>
</dbReference>
<feature type="transmembrane region" description="Helical" evidence="8">
    <location>
        <begin position="175"/>
        <end position="198"/>
    </location>
</feature>
<reference evidence="10" key="2">
    <citation type="submission" date="2010-05" db="EMBL/GenBank/DDBJ databases">
        <authorList>
            <person name="Almeida L.G."/>
            <person name="Nicolas M.F."/>
            <person name="Souza R.C."/>
            <person name="Vasconcelos A.T.R."/>
        </authorList>
    </citation>
    <scope>NUCLEOTIDE SEQUENCE</scope>
</reference>
<feature type="transmembrane region" description="Helical" evidence="8">
    <location>
        <begin position="308"/>
        <end position="329"/>
    </location>
</feature>
<feature type="transmembrane region" description="Helical" evidence="8">
    <location>
        <begin position="145"/>
        <end position="169"/>
    </location>
</feature>
<dbReference type="PROSITE" id="PS50850">
    <property type="entry name" value="MFS"/>
    <property type="match status" value="1"/>
</dbReference>
<dbReference type="EMBL" id="ADMH02002200">
    <property type="protein sequence ID" value="ETN57861.1"/>
    <property type="molecule type" value="Genomic_DNA"/>
</dbReference>
<organism evidence="10">
    <name type="scientific">Anopheles darlingi</name>
    <name type="common">Mosquito</name>
    <dbReference type="NCBI Taxonomy" id="43151"/>
    <lineage>
        <taxon>Eukaryota</taxon>
        <taxon>Metazoa</taxon>
        <taxon>Ecdysozoa</taxon>
        <taxon>Arthropoda</taxon>
        <taxon>Hexapoda</taxon>
        <taxon>Insecta</taxon>
        <taxon>Pterygota</taxon>
        <taxon>Neoptera</taxon>
        <taxon>Endopterygota</taxon>
        <taxon>Diptera</taxon>
        <taxon>Nematocera</taxon>
        <taxon>Culicoidea</taxon>
        <taxon>Culicidae</taxon>
        <taxon>Anophelinae</taxon>
        <taxon>Anopheles</taxon>
    </lineage>
</organism>
<sequence length="483" mass="50988">MHPLTFASIRNQFLGTFAVNIIALAHGGVLGWVSPSLAYLQSNETHLTGGPLTVEQTSWLGSSLCIGGMVGVTLFGLLADYVGKRRALQCITVPHVAFWLCVLFGSDVYQLCLGRVFAGAAGGGLIRIVPLYVAEIADCRIRGALGSLLPICFNAGTVLAFIVGGLVSFGTMPLVLLVLPAIFLLAMIMLPDTPACLLRSMRNEQAERSLMFYRGVAGHFQKSDQFRLEFQQLCDAIEREKTEPNAGLSWKDFASGPGRRGLAMAVFLMFLNQCSGSLALITYAATIFEMATDGGDGGSGSAFLLPPSIAPIVLATVQLIGTIVSLALVDRVGRRILLIVSCVGVANGYLTLAAYVQFRPQEATVGSSTIAMLLPLACLSFSILLASLGLLTVPFVVMAEILPAKLRNVGSSICMTIVAVCAFALLKLFPPLLATVGLPGTMSLLAMVCLVGAMLITGFLPETKGKPLLAGTVPESEPSQRAN</sequence>
<name>W5J2A1_ANODA</name>
<dbReference type="VEuPathDB" id="VectorBase:ADAC010564"/>
<dbReference type="STRING" id="43151.W5J2A1"/>
<dbReference type="Proteomes" id="UP000000673">
    <property type="component" value="Unassembled WGS sequence"/>
</dbReference>
<dbReference type="VEuPathDB" id="VectorBase:ADAR2_007486"/>
<reference evidence="10 12" key="1">
    <citation type="journal article" date="2010" name="BMC Genomics">
        <title>Combination of measures distinguishes pre-miRNAs from other stem-loops in the genome of the newly sequenced Anopheles darlingi.</title>
        <authorList>
            <person name="Mendes N.D."/>
            <person name="Freitas A.T."/>
            <person name="Vasconcelos A.T."/>
            <person name="Sagot M.F."/>
        </authorList>
    </citation>
    <scope>NUCLEOTIDE SEQUENCE</scope>
</reference>
<dbReference type="eggNOG" id="KOG0254">
    <property type="taxonomic scope" value="Eukaryota"/>
</dbReference>
<accession>W5J2A1</accession>
<comment type="subcellular location">
    <subcellularLocation>
        <location evidence="1">Cell membrane</location>
        <topology evidence="1">Multi-pass membrane protein</topology>
    </subcellularLocation>
</comment>
<keyword evidence="6 8" id="KW-1133">Transmembrane helix</keyword>
<dbReference type="PANTHER" id="PTHR48021:SF33">
    <property type="entry name" value="AT22075P-RELATED"/>
    <property type="match status" value="1"/>
</dbReference>
<feature type="transmembrane region" description="Helical" evidence="8">
    <location>
        <begin position="441"/>
        <end position="460"/>
    </location>
</feature>
<dbReference type="Gene3D" id="1.20.1250.20">
    <property type="entry name" value="MFS general substrate transporter like domains"/>
    <property type="match status" value="1"/>
</dbReference>
<reference evidence="11" key="4">
    <citation type="submission" date="2015-06" db="UniProtKB">
        <authorList>
            <consortium name="EnsemblMetazoa"/>
        </authorList>
    </citation>
    <scope>IDENTIFICATION</scope>
</reference>
<dbReference type="PANTHER" id="PTHR48021">
    <property type="match status" value="1"/>
</dbReference>
<feature type="transmembrane region" description="Helical" evidence="8">
    <location>
        <begin position="59"/>
        <end position="79"/>
    </location>
</feature>
<dbReference type="InterPro" id="IPR005828">
    <property type="entry name" value="MFS_sugar_transport-like"/>
</dbReference>
<dbReference type="PROSITE" id="PS00216">
    <property type="entry name" value="SUGAR_TRANSPORT_1"/>
    <property type="match status" value="1"/>
</dbReference>